<reference evidence="1" key="3">
    <citation type="submission" date="2022-06" db="UniProtKB">
        <authorList>
            <consortium name="EnsemblPlants"/>
        </authorList>
    </citation>
    <scope>IDENTIFICATION</scope>
</reference>
<sequence>MCVLLQGSTGGTAGSSADGALLGMDGVHGWHRIWLAVEGPGCLQGGRVASSPGLEVKELGEHGRHGRCLRPMEKLGSNPVLCIWCLLRLTNANVQGVPSALCEPLLRVISGLQRWWLASTRRSGIGGEDQGWGCKFSLFEVFCDVWRGQLYGLYPSCIFVFVRLVSTFVCTVFRLV</sequence>
<organism evidence="1 2">
    <name type="scientific">Triticum urartu</name>
    <name type="common">Red wild einkorn</name>
    <name type="synonym">Crithodium urartu</name>
    <dbReference type="NCBI Taxonomy" id="4572"/>
    <lineage>
        <taxon>Eukaryota</taxon>
        <taxon>Viridiplantae</taxon>
        <taxon>Streptophyta</taxon>
        <taxon>Embryophyta</taxon>
        <taxon>Tracheophyta</taxon>
        <taxon>Spermatophyta</taxon>
        <taxon>Magnoliopsida</taxon>
        <taxon>Liliopsida</taxon>
        <taxon>Poales</taxon>
        <taxon>Poaceae</taxon>
        <taxon>BOP clade</taxon>
        <taxon>Pooideae</taxon>
        <taxon>Triticodae</taxon>
        <taxon>Triticeae</taxon>
        <taxon>Triticinae</taxon>
        <taxon>Triticum</taxon>
    </lineage>
</organism>
<proteinExistence type="predicted"/>
<dbReference type="Gramene" id="TuG1812G0500000694.01.T01">
    <property type="protein sequence ID" value="TuG1812G0500000694.01.T01.cds284202"/>
    <property type="gene ID" value="TuG1812G0500000694.01"/>
</dbReference>
<reference evidence="1" key="2">
    <citation type="submission" date="2018-03" db="EMBL/GenBank/DDBJ databases">
        <title>The Triticum urartu genome reveals the dynamic nature of wheat genome evolution.</title>
        <authorList>
            <person name="Ling H."/>
            <person name="Ma B."/>
            <person name="Shi X."/>
            <person name="Liu H."/>
            <person name="Dong L."/>
            <person name="Sun H."/>
            <person name="Cao Y."/>
            <person name="Gao Q."/>
            <person name="Zheng S."/>
            <person name="Li Y."/>
            <person name="Yu Y."/>
            <person name="Du H."/>
            <person name="Qi M."/>
            <person name="Li Y."/>
            <person name="Yu H."/>
            <person name="Cui Y."/>
            <person name="Wang N."/>
            <person name="Chen C."/>
            <person name="Wu H."/>
            <person name="Zhao Y."/>
            <person name="Zhang J."/>
            <person name="Li Y."/>
            <person name="Zhou W."/>
            <person name="Zhang B."/>
            <person name="Hu W."/>
            <person name="Eijk M."/>
            <person name="Tang J."/>
            <person name="Witsenboer H."/>
            <person name="Zhao S."/>
            <person name="Li Z."/>
            <person name="Zhang A."/>
            <person name="Wang D."/>
            <person name="Liang C."/>
        </authorList>
    </citation>
    <scope>NUCLEOTIDE SEQUENCE [LARGE SCALE GENOMIC DNA]</scope>
    <source>
        <strain evidence="1">cv. G1812</strain>
    </source>
</reference>
<evidence type="ECO:0000313" key="1">
    <source>
        <dbReference type="EnsemblPlants" id="TuG1812G0500000694.01.T01.cds284202"/>
    </source>
</evidence>
<accession>A0A8R7UEL3</accession>
<dbReference type="AlphaFoldDB" id="A0A8R7UEL3"/>
<reference evidence="2" key="1">
    <citation type="journal article" date="2013" name="Nature">
        <title>Draft genome of the wheat A-genome progenitor Triticum urartu.</title>
        <authorList>
            <person name="Ling H.Q."/>
            <person name="Zhao S."/>
            <person name="Liu D."/>
            <person name="Wang J."/>
            <person name="Sun H."/>
            <person name="Zhang C."/>
            <person name="Fan H."/>
            <person name="Li D."/>
            <person name="Dong L."/>
            <person name="Tao Y."/>
            <person name="Gao C."/>
            <person name="Wu H."/>
            <person name="Li Y."/>
            <person name="Cui Y."/>
            <person name="Guo X."/>
            <person name="Zheng S."/>
            <person name="Wang B."/>
            <person name="Yu K."/>
            <person name="Liang Q."/>
            <person name="Yang W."/>
            <person name="Lou X."/>
            <person name="Chen J."/>
            <person name="Feng M."/>
            <person name="Jian J."/>
            <person name="Zhang X."/>
            <person name="Luo G."/>
            <person name="Jiang Y."/>
            <person name="Liu J."/>
            <person name="Wang Z."/>
            <person name="Sha Y."/>
            <person name="Zhang B."/>
            <person name="Wu H."/>
            <person name="Tang D."/>
            <person name="Shen Q."/>
            <person name="Xue P."/>
            <person name="Zou S."/>
            <person name="Wang X."/>
            <person name="Liu X."/>
            <person name="Wang F."/>
            <person name="Yang Y."/>
            <person name="An X."/>
            <person name="Dong Z."/>
            <person name="Zhang K."/>
            <person name="Zhang X."/>
            <person name="Luo M.C."/>
            <person name="Dvorak J."/>
            <person name="Tong Y."/>
            <person name="Wang J."/>
            <person name="Yang H."/>
            <person name="Li Z."/>
            <person name="Wang D."/>
            <person name="Zhang A."/>
            <person name="Wang J."/>
        </authorList>
    </citation>
    <scope>NUCLEOTIDE SEQUENCE</scope>
    <source>
        <strain evidence="2">cv. G1812</strain>
    </source>
</reference>
<name>A0A8R7UEL3_TRIUA</name>
<keyword evidence="2" id="KW-1185">Reference proteome</keyword>
<evidence type="ECO:0000313" key="2">
    <source>
        <dbReference type="Proteomes" id="UP000015106"/>
    </source>
</evidence>
<protein>
    <submittedName>
        <fullName evidence="1">Uncharacterized protein</fullName>
    </submittedName>
</protein>
<dbReference type="EnsemblPlants" id="TuG1812G0500000694.01.T01">
    <property type="protein sequence ID" value="TuG1812G0500000694.01.T01.cds284202"/>
    <property type="gene ID" value="TuG1812G0500000694.01"/>
</dbReference>
<dbReference type="Proteomes" id="UP000015106">
    <property type="component" value="Chromosome 5"/>
</dbReference>